<dbReference type="InterPro" id="IPR036397">
    <property type="entry name" value="RNaseH_sf"/>
</dbReference>
<organism evidence="1 2">
    <name type="scientific">Mycena metata</name>
    <dbReference type="NCBI Taxonomy" id="1033252"/>
    <lineage>
        <taxon>Eukaryota</taxon>
        <taxon>Fungi</taxon>
        <taxon>Dikarya</taxon>
        <taxon>Basidiomycota</taxon>
        <taxon>Agaricomycotina</taxon>
        <taxon>Agaricomycetes</taxon>
        <taxon>Agaricomycetidae</taxon>
        <taxon>Agaricales</taxon>
        <taxon>Marasmiineae</taxon>
        <taxon>Mycenaceae</taxon>
        <taxon>Mycena</taxon>
    </lineage>
</organism>
<keyword evidence="2" id="KW-1185">Reference proteome</keyword>
<name>A0AAD7HAL4_9AGAR</name>
<dbReference type="GO" id="GO:0003676">
    <property type="term" value="F:nucleic acid binding"/>
    <property type="evidence" value="ECO:0007669"/>
    <property type="project" value="InterPro"/>
</dbReference>
<protein>
    <recommendedName>
        <fullName evidence="3">Tc1-like transposase DDE domain-containing protein</fullName>
    </recommendedName>
</protein>
<dbReference type="EMBL" id="JARKIB010000297">
    <property type="protein sequence ID" value="KAJ7716063.1"/>
    <property type="molecule type" value="Genomic_DNA"/>
</dbReference>
<dbReference type="PANTHER" id="PTHR46564:SF1">
    <property type="entry name" value="TRANSPOSASE"/>
    <property type="match status" value="1"/>
</dbReference>
<sequence>MVYRKISRNLKDAALRLWDLGWEEDEIMRGLVVSRSSLYHWKKIFQEYGSTTRPASPLVGRPRTITRAVLTACYAIYQKEPDLYLDELRWHLAIHHDIVISISALQKNLQDVGLTRKLLHKIARERDIQQRDDYWDRATTDAYEFNHHQGYSVGAAMSKDGYLAVKVIPGAFDSFDFFEFIAEQVLPQMNPWPLKHSVLILDNCRIHHNNTLLELI</sequence>
<reference evidence="1" key="1">
    <citation type="submission" date="2023-03" db="EMBL/GenBank/DDBJ databases">
        <title>Massive genome expansion in bonnet fungi (Mycena s.s.) driven by repeated elements and novel gene families across ecological guilds.</title>
        <authorList>
            <consortium name="Lawrence Berkeley National Laboratory"/>
            <person name="Harder C.B."/>
            <person name="Miyauchi S."/>
            <person name="Viragh M."/>
            <person name="Kuo A."/>
            <person name="Thoen E."/>
            <person name="Andreopoulos B."/>
            <person name="Lu D."/>
            <person name="Skrede I."/>
            <person name="Drula E."/>
            <person name="Henrissat B."/>
            <person name="Morin E."/>
            <person name="Kohler A."/>
            <person name="Barry K."/>
            <person name="LaButti K."/>
            <person name="Morin E."/>
            <person name="Salamov A."/>
            <person name="Lipzen A."/>
            <person name="Mereny Z."/>
            <person name="Hegedus B."/>
            <person name="Baldrian P."/>
            <person name="Stursova M."/>
            <person name="Weitz H."/>
            <person name="Taylor A."/>
            <person name="Grigoriev I.V."/>
            <person name="Nagy L.G."/>
            <person name="Martin F."/>
            <person name="Kauserud H."/>
        </authorList>
    </citation>
    <scope>NUCLEOTIDE SEQUENCE</scope>
    <source>
        <strain evidence="1">CBHHK182m</strain>
    </source>
</reference>
<evidence type="ECO:0000313" key="1">
    <source>
        <dbReference type="EMBL" id="KAJ7716063.1"/>
    </source>
</evidence>
<dbReference type="Gene3D" id="3.30.420.10">
    <property type="entry name" value="Ribonuclease H-like superfamily/Ribonuclease H"/>
    <property type="match status" value="1"/>
</dbReference>
<dbReference type="PANTHER" id="PTHR46564">
    <property type="entry name" value="TRANSPOSASE"/>
    <property type="match status" value="1"/>
</dbReference>
<comment type="caution">
    <text evidence="1">The sequence shown here is derived from an EMBL/GenBank/DDBJ whole genome shotgun (WGS) entry which is preliminary data.</text>
</comment>
<dbReference type="Proteomes" id="UP001215598">
    <property type="component" value="Unassembled WGS sequence"/>
</dbReference>
<dbReference type="InterPro" id="IPR009057">
    <property type="entry name" value="Homeodomain-like_sf"/>
</dbReference>
<dbReference type="AlphaFoldDB" id="A0AAD7HAL4"/>
<dbReference type="SUPFAM" id="SSF46689">
    <property type="entry name" value="Homeodomain-like"/>
    <property type="match status" value="1"/>
</dbReference>
<feature type="non-terminal residue" evidence="1">
    <location>
        <position position="1"/>
    </location>
</feature>
<proteinExistence type="predicted"/>
<accession>A0AAD7HAL4</accession>
<evidence type="ECO:0008006" key="3">
    <source>
        <dbReference type="Google" id="ProtNLM"/>
    </source>
</evidence>
<evidence type="ECO:0000313" key="2">
    <source>
        <dbReference type="Proteomes" id="UP001215598"/>
    </source>
</evidence>
<gene>
    <name evidence="1" type="ORF">B0H16DRAFT_1252663</name>
</gene>